<dbReference type="Pfam" id="PF00067">
    <property type="entry name" value="p450"/>
    <property type="match status" value="1"/>
</dbReference>
<gene>
    <name evidence="1" type="primary">CYP797B18</name>
    <name evidence="1" type="ORF">SELMODRAFT_131964</name>
</gene>
<dbReference type="eggNOG" id="KOG0156">
    <property type="taxonomic scope" value="Eukaryota"/>
</dbReference>
<dbReference type="PANTHER" id="PTHR24299">
    <property type="entry name" value="CYTOCHROME P450 FAMILY 1"/>
    <property type="match status" value="1"/>
</dbReference>
<dbReference type="PANTHER" id="PTHR24299:SF21">
    <property type="entry name" value="OS09G0441600 PROTEIN"/>
    <property type="match status" value="1"/>
</dbReference>
<organism evidence="2">
    <name type="scientific">Selaginella moellendorffii</name>
    <name type="common">Spikemoss</name>
    <dbReference type="NCBI Taxonomy" id="88036"/>
    <lineage>
        <taxon>Eukaryota</taxon>
        <taxon>Viridiplantae</taxon>
        <taxon>Streptophyta</taxon>
        <taxon>Embryophyta</taxon>
        <taxon>Tracheophyta</taxon>
        <taxon>Lycopodiopsida</taxon>
        <taxon>Selaginellales</taxon>
        <taxon>Selaginellaceae</taxon>
        <taxon>Selaginella</taxon>
    </lineage>
</organism>
<sequence length="154" mass="17352">MAVIFGVCFASSIFLLVVWRILSSKLNCLPPGPCGLPLIGHLHMLRGMPPYKALESLSRKYGPIMSLRLGMIPAVVISSKDLAREFFNAHDANFSNRPYMIIGDPRYGFVSLATSPYIGRHWKNISKLYTRMLFTAKCIDSFSWVRSDELSHVL</sequence>
<dbReference type="GO" id="GO:0005506">
    <property type="term" value="F:iron ion binding"/>
    <property type="evidence" value="ECO:0007669"/>
    <property type="project" value="InterPro"/>
</dbReference>
<dbReference type="GO" id="GO:0004497">
    <property type="term" value="F:monooxygenase activity"/>
    <property type="evidence" value="ECO:0007669"/>
    <property type="project" value="InterPro"/>
</dbReference>
<dbReference type="InParanoid" id="D8T535"/>
<name>D8T535_SELML</name>
<dbReference type="EMBL" id="GL377675">
    <property type="protein sequence ID" value="EFJ08280.1"/>
    <property type="molecule type" value="Genomic_DNA"/>
</dbReference>
<evidence type="ECO:0000313" key="2">
    <source>
        <dbReference type="Proteomes" id="UP000001514"/>
    </source>
</evidence>
<proteinExistence type="predicted"/>
<dbReference type="Gramene" id="EFJ08280">
    <property type="protein sequence ID" value="EFJ08280"/>
    <property type="gene ID" value="SELMODRAFT_131964"/>
</dbReference>
<dbReference type="PRINTS" id="PR00463">
    <property type="entry name" value="EP450I"/>
</dbReference>
<dbReference type="HOGENOM" id="CLU_001570_26_9_1"/>
<reference evidence="1 2" key="1">
    <citation type="journal article" date="2011" name="Science">
        <title>The Selaginella genome identifies genetic changes associated with the evolution of vascular plants.</title>
        <authorList>
            <person name="Banks J.A."/>
            <person name="Nishiyama T."/>
            <person name="Hasebe M."/>
            <person name="Bowman J.L."/>
            <person name="Gribskov M."/>
            <person name="dePamphilis C."/>
            <person name="Albert V.A."/>
            <person name="Aono N."/>
            <person name="Aoyama T."/>
            <person name="Ambrose B.A."/>
            <person name="Ashton N.W."/>
            <person name="Axtell M.J."/>
            <person name="Barker E."/>
            <person name="Barker M.S."/>
            <person name="Bennetzen J.L."/>
            <person name="Bonawitz N.D."/>
            <person name="Chapple C."/>
            <person name="Cheng C."/>
            <person name="Correa L.G."/>
            <person name="Dacre M."/>
            <person name="DeBarry J."/>
            <person name="Dreyer I."/>
            <person name="Elias M."/>
            <person name="Engstrom E.M."/>
            <person name="Estelle M."/>
            <person name="Feng L."/>
            <person name="Finet C."/>
            <person name="Floyd S.K."/>
            <person name="Frommer W.B."/>
            <person name="Fujita T."/>
            <person name="Gramzow L."/>
            <person name="Gutensohn M."/>
            <person name="Harholt J."/>
            <person name="Hattori M."/>
            <person name="Heyl A."/>
            <person name="Hirai T."/>
            <person name="Hiwatashi Y."/>
            <person name="Ishikawa M."/>
            <person name="Iwata M."/>
            <person name="Karol K.G."/>
            <person name="Koehler B."/>
            <person name="Kolukisaoglu U."/>
            <person name="Kubo M."/>
            <person name="Kurata T."/>
            <person name="Lalonde S."/>
            <person name="Li K."/>
            <person name="Li Y."/>
            <person name="Litt A."/>
            <person name="Lyons E."/>
            <person name="Manning G."/>
            <person name="Maruyama T."/>
            <person name="Michael T.P."/>
            <person name="Mikami K."/>
            <person name="Miyazaki S."/>
            <person name="Morinaga S."/>
            <person name="Murata T."/>
            <person name="Mueller-Roeber B."/>
            <person name="Nelson D.R."/>
            <person name="Obara M."/>
            <person name="Oguri Y."/>
            <person name="Olmstead R.G."/>
            <person name="Onodera N."/>
            <person name="Petersen B.L."/>
            <person name="Pils B."/>
            <person name="Prigge M."/>
            <person name="Rensing S.A."/>
            <person name="Riano-Pachon D.M."/>
            <person name="Roberts A.W."/>
            <person name="Sato Y."/>
            <person name="Scheller H.V."/>
            <person name="Schulz B."/>
            <person name="Schulz C."/>
            <person name="Shakirov E.V."/>
            <person name="Shibagaki N."/>
            <person name="Shinohara N."/>
            <person name="Shippen D.E."/>
            <person name="Soerensen I."/>
            <person name="Sotooka R."/>
            <person name="Sugimoto N."/>
            <person name="Sugita M."/>
            <person name="Sumikawa N."/>
            <person name="Tanurdzic M."/>
            <person name="Theissen G."/>
            <person name="Ulvskov P."/>
            <person name="Wakazuki S."/>
            <person name="Weng J.K."/>
            <person name="Willats W.W."/>
            <person name="Wipf D."/>
            <person name="Wolf P.G."/>
            <person name="Yang L."/>
            <person name="Zimmer A.D."/>
            <person name="Zhu Q."/>
            <person name="Mitros T."/>
            <person name="Hellsten U."/>
            <person name="Loque D."/>
            <person name="Otillar R."/>
            <person name="Salamov A."/>
            <person name="Schmutz J."/>
            <person name="Shapiro H."/>
            <person name="Lindquist E."/>
            <person name="Lucas S."/>
            <person name="Rokhsar D."/>
            <person name="Grigoriev I.V."/>
        </authorList>
    </citation>
    <scope>NUCLEOTIDE SEQUENCE [LARGE SCALE GENOMIC DNA]</scope>
</reference>
<dbReference type="InterPro" id="IPR036396">
    <property type="entry name" value="Cyt_P450_sf"/>
</dbReference>
<dbReference type="InterPro" id="IPR001128">
    <property type="entry name" value="Cyt_P450"/>
</dbReference>
<evidence type="ECO:0000313" key="1">
    <source>
        <dbReference type="EMBL" id="EFJ08280.1"/>
    </source>
</evidence>
<dbReference type="OMA" id="HWKNISK"/>
<dbReference type="InterPro" id="IPR002401">
    <property type="entry name" value="Cyt_P450_E_grp-I"/>
</dbReference>
<dbReference type="Gene3D" id="1.10.630.10">
    <property type="entry name" value="Cytochrome P450"/>
    <property type="match status" value="1"/>
</dbReference>
<feature type="non-terminal residue" evidence="1">
    <location>
        <position position="154"/>
    </location>
</feature>
<dbReference type="KEGG" id="smo:SELMODRAFT_131964"/>
<dbReference type="GO" id="GO:0016705">
    <property type="term" value="F:oxidoreductase activity, acting on paired donors, with incorporation or reduction of molecular oxygen"/>
    <property type="evidence" value="ECO:0007669"/>
    <property type="project" value="InterPro"/>
</dbReference>
<keyword evidence="2" id="KW-1185">Reference proteome</keyword>
<accession>D8T535</accession>
<dbReference type="AlphaFoldDB" id="D8T535"/>
<dbReference type="SUPFAM" id="SSF48264">
    <property type="entry name" value="Cytochrome P450"/>
    <property type="match status" value="1"/>
</dbReference>
<dbReference type="GO" id="GO:0020037">
    <property type="term" value="F:heme binding"/>
    <property type="evidence" value="ECO:0007669"/>
    <property type="project" value="InterPro"/>
</dbReference>
<dbReference type="Proteomes" id="UP000001514">
    <property type="component" value="Unassembled WGS sequence"/>
</dbReference>
<protein>
    <submittedName>
        <fullName evidence="1">Uncharacterized protein CYP797B18</fullName>
    </submittedName>
</protein>